<protein>
    <submittedName>
        <fullName evidence="1">Uncharacterized protein</fullName>
    </submittedName>
</protein>
<gene>
    <name evidence="1" type="ORF">PGT21_019623</name>
    <name evidence="2" type="ORF">PGTUg99_010900</name>
</gene>
<sequence length="86" mass="9573">MPIESALRTLCFGGALTSNPMANTRSQPKTFAQSQLKIVNTRFDRLGMAGLQARIKEELRKPESITKIHFAMEPLETGRTPSSRDP</sequence>
<dbReference type="EMBL" id="VDEP01000174">
    <property type="protein sequence ID" value="KAA1125864.1"/>
    <property type="molecule type" value="Genomic_DNA"/>
</dbReference>
<dbReference type="Proteomes" id="UP000325313">
    <property type="component" value="Unassembled WGS sequence"/>
</dbReference>
<accession>A0A5B0M634</accession>
<name>A0A5B0M634_PUCGR</name>
<evidence type="ECO:0000313" key="3">
    <source>
        <dbReference type="Proteomes" id="UP000324748"/>
    </source>
</evidence>
<keyword evidence="3" id="KW-1185">Reference proteome</keyword>
<reference evidence="3 4" key="1">
    <citation type="submission" date="2019-05" db="EMBL/GenBank/DDBJ databases">
        <title>Emergence of the Ug99 lineage of the wheat stem rust pathogen through somatic hybridization.</title>
        <authorList>
            <person name="Li F."/>
            <person name="Upadhyaya N.M."/>
            <person name="Sperschneider J."/>
            <person name="Matny O."/>
            <person name="Nguyen-Phuc H."/>
            <person name="Mago R."/>
            <person name="Raley C."/>
            <person name="Miller M.E."/>
            <person name="Silverstein K.A.T."/>
            <person name="Henningsen E."/>
            <person name="Hirsch C.D."/>
            <person name="Visser B."/>
            <person name="Pretorius Z.A."/>
            <person name="Steffenson B.J."/>
            <person name="Schwessinger B."/>
            <person name="Dodds P.N."/>
            <person name="Figueroa M."/>
        </authorList>
    </citation>
    <scope>NUCLEOTIDE SEQUENCE [LARGE SCALE GENOMIC DNA]</scope>
    <source>
        <strain evidence="1">21-0</strain>
        <strain evidence="2 4">Ug99</strain>
    </source>
</reference>
<dbReference type="Proteomes" id="UP000324748">
    <property type="component" value="Unassembled WGS sequence"/>
</dbReference>
<organism evidence="1 3">
    <name type="scientific">Puccinia graminis f. sp. tritici</name>
    <dbReference type="NCBI Taxonomy" id="56615"/>
    <lineage>
        <taxon>Eukaryota</taxon>
        <taxon>Fungi</taxon>
        <taxon>Dikarya</taxon>
        <taxon>Basidiomycota</taxon>
        <taxon>Pucciniomycotina</taxon>
        <taxon>Pucciniomycetes</taxon>
        <taxon>Pucciniales</taxon>
        <taxon>Pucciniaceae</taxon>
        <taxon>Puccinia</taxon>
    </lineage>
</organism>
<evidence type="ECO:0000313" key="2">
    <source>
        <dbReference type="EMBL" id="KAA1125864.1"/>
    </source>
</evidence>
<dbReference type="EMBL" id="VSWC01000170">
    <property type="protein sequence ID" value="KAA1071796.1"/>
    <property type="molecule type" value="Genomic_DNA"/>
</dbReference>
<dbReference type="AlphaFoldDB" id="A0A5B0M634"/>
<evidence type="ECO:0000313" key="1">
    <source>
        <dbReference type="EMBL" id="KAA1071796.1"/>
    </source>
</evidence>
<evidence type="ECO:0000313" key="4">
    <source>
        <dbReference type="Proteomes" id="UP000325313"/>
    </source>
</evidence>
<proteinExistence type="predicted"/>
<comment type="caution">
    <text evidence="1">The sequence shown here is derived from an EMBL/GenBank/DDBJ whole genome shotgun (WGS) entry which is preliminary data.</text>
</comment>